<feature type="transmembrane region" description="Helical" evidence="7">
    <location>
        <begin position="110"/>
        <end position="135"/>
    </location>
</feature>
<evidence type="ECO:0000256" key="6">
    <source>
        <dbReference type="ARBA" id="ARBA00023136"/>
    </source>
</evidence>
<dbReference type="PANTHER" id="PTHR30043:SF1">
    <property type="entry name" value="ABC TRANSPORT SYSTEM PERMEASE PROTEIN P69"/>
    <property type="match status" value="1"/>
</dbReference>
<keyword evidence="3" id="KW-1003">Cell membrane</keyword>
<dbReference type="InterPro" id="IPR005769">
    <property type="entry name" value="PhnE/PtxC"/>
</dbReference>
<name>A0A381N310_9ZZZZ</name>
<dbReference type="GO" id="GO:0005886">
    <property type="term" value="C:plasma membrane"/>
    <property type="evidence" value="ECO:0007669"/>
    <property type="project" value="UniProtKB-SubCell"/>
</dbReference>
<gene>
    <name evidence="9" type="ORF">METZ01_LOCUS1288</name>
</gene>
<evidence type="ECO:0000256" key="4">
    <source>
        <dbReference type="ARBA" id="ARBA00022692"/>
    </source>
</evidence>
<keyword evidence="4 7" id="KW-0812">Transmembrane</keyword>
<feature type="transmembrane region" description="Helical" evidence="7">
    <location>
        <begin position="218"/>
        <end position="239"/>
    </location>
</feature>
<dbReference type="Gene3D" id="1.10.3720.10">
    <property type="entry name" value="MetI-like"/>
    <property type="match status" value="1"/>
</dbReference>
<dbReference type="CDD" id="cd06261">
    <property type="entry name" value="TM_PBP2"/>
    <property type="match status" value="1"/>
</dbReference>
<evidence type="ECO:0000256" key="7">
    <source>
        <dbReference type="SAM" id="Phobius"/>
    </source>
</evidence>
<evidence type="ECO:0000256" key="3">
    <source>
        <dbReference type="ARBA" id="ARBA00022475"/>
    </source>
</evidence>
<keyword evidence="6 7" id="KW-0472">Membrane</keyword>
<dbReference type="PANTHER" id="PTHR30043">
    <property type="entry name" value="PHOSPHONATES TRANSPORT SYSTEM PERMEASE PROTEIN"/>
    <property type="match status" value="1"/>
</dbReference>
<feature type="non-terminal residue" evidence="9">
    <location>
        <position position="1"/>
    </location>
</feature>
<feature type="transmembrane region" description="Helical" evidence="7">
    <location>
        <begin position="186"/>
        <end position="206"/>
    </location>
</feature>
<dbReference type="AlphaFoldDB" id="A0A381N310"/>
<dbReference type="Pfam" id="PF00528">
    <property type="entry name" value="BPD_transp_1"/>
    <property type="match status" value="1"/>
</dbReference>
<dbReference type="PROSITE" id="PS50928">
    <property type="entry name" value="ABC_TM1"/>
    <property type="match status" value="1"/>
</dbReference>
<evidence type="ECO:0000313" key="9">
    <source>
        <dbReference type="EMBL" id="SUZ48434.1"/>
    </source>
</evidence>
<dbReference type="EMBL" id="UINC01000067">
    <property type="protein sequence ID" value="SUZ48434.1"/>
    <property type="molecule type" value="Genomic_DNA"/>
</dbReference>
<evidence type="ECO:0000256" key="1">
    <source>
        <dbReference type="ARBA" id="ARBA00004651"/>
    </source>
</evidence>
<dbReference type="InterPro" id="IPR000515">
    <property type="entry name" value="MetI-like"/>
</dbReference>
<dbReference type="SUPFAM" id="SSF161098">
    <property type="entry name" value="MetI-like"/>
    <property type="match status" value="1"/>
</dbReference>
<reference evidence="9" key="1">
    <citation type="submission" date="2018-05" db="EMBL/GenBank/DDBJ databases">
        <authorList>
            <person name="Lanie J.A."/>
            <person name="Ng W.-L."/>
            <person name="Kazmierczak K.M."/>
            <person name="Andrzejewski T.M."/>
            <person name="Davidsen T.M."/>
            <person name="Wayne K.J."/>
            <person name="Tettelin H."/>
            <person name="Glass J.I."/>
            <person name="Rusch D."/>
            <person name="Podicherti R."/>
            <person name="Tsui H.-C.T."/>
            <person name="Winkler M.E."/>
        </authorList>
    </citation>
    <scope>NUCLEOTIDE SEQUENCE</scope>
</reference>
<keyword evidence="2" id="KW-0813">Transport</keyword>
<evidence type="ECO:0000256" key="2">
    <source>
        <dbReference type="ARBA" id="ARBA00022448"/>
    </source>
</evidence>
<dbReference type="InterPro" id="IPR035906">
    <property type="entry name" value="MetI-like_sf"/>
</dbReference>
<evidence type="ECO:0000259" key="8">
    <source>
        <dbReference type="PROSITE" id="PS50928"/>
    </source>
</evidence>
<evidence type="ECO:0000256" key="5">
    <source>
        <dbReference type="ARBA" id="ARBA00022989"/>
    </source>
</evidence>
<keyword evidence="5 7" id="KW-1133">Transmembrane helix</keyword>
<organism evidence="9">
    <name type="scientific">marine metagenome</name>
    <dbReference type="NCBI Taxonomy" id="408172"/>
    <lineage>
        <taxon>unclassified sequences</taxon>
        <taxon>metagenomes</taxon>
        <taxon>ecological metagenomes</taxon>
    </lineage>
</organism>
<dbReference type="GO" id="GO:0015416">
    <property type="term" value="F:ABC-type phosphonate transporter activity"/>
    <property type="evidence" value="ECO:0007669"/>
    <property type="project" value="InterPro"/>
</dbReference>
<sequence>VVGAIVAYTVFAGRQVDFDLSTFWNVWSNPLWEKFWPVPWDWVLDRHNVLDPLVETFQIAVVATLVGCGLALPLAFTMSPLTSPNRPTLVVSRSVMNVVRAVPDLFWAKLLVTAVGIGAFAGSWALSVFSLAVMVKLFSETVDGADPRPLEAARASGGRHLSVVRTGVLPTVLPEYVAYALYVFELNIRASVVLGLVGAGGIGRVIEAQRQYFRFDRVLGILMLVFVVVFVIEQVSVAIRRRLV</sequence>
<dbReference type="NCBIfam" id="TIGR01097">
    <property type="entry name" value="PhnE"/>
    <property type="match status" value="1"/>
</dbReference>
<feature type="transmembrane region" description="Helical" evidence="7">
    <location>
        <begin position="57"/>
        <end position="76"/>
    </location>
</feature>
<proteinExistence type="predicted"/>
<protein>
    <recommendedName>
        <fullName evidence="8">ABC transmembrane type-1 domain-containing protein</fullName>
    </recommendedName>
</protein>
<comment type="subcellular location">
    <subcellularLocation>
        <location evidence="1">Cell membrane</location>
        <topology evidence="1">Multi-pass membrane protein</topology>
    </subcellularLocation>
</comment>
<accession>A0A381N310</accession>
<feature type="domain" description="ABC transmembrane type-1" evidence="8">
    <location>
        <begin position="53"/>
        <end position="236"/>
    </location>
</feature>